<reference evidence="2" key="2">
    <citation type="submission" date="2020-09" db="EMBL/GenBank/DDBJ databases">
        <authorList>
            <person name="Sun Q."/>
            <person name="Ohkuma M."/>
        </authorList>
    </citation>
    <scope>NUCLEOTIDE SEQUENCE</scope>
    <source>
        <strain evidence="2">JCM 4815</strain>
    </source>
</reference>
<dbReference type="RefSeq" id="WP_189863182.1">
    <property type="nucleotide sequence ID" value="NZ_BMVW01000012.1"/>
</dbReference>
<dbReference type="EMBL" id="BMVW01000012">
    <property type="protein sequence ID" value="GGZ25730.1"/>
    <property type="molecule type" value="Genomic_DNA"/>
</dbReference>
<proteinExistence type="predicted"/>
<evidence type="ECO:0000256" key="1">
    <source>
        <dbReference type="SAM" id="SignalP"/>
    </source>
</evidence>
<evidence type="ECO:0000313" key="2">
    <source>
        <dbReference type="EMBL" id="GGZ25730.1"/>
    </source>
</evidence>
<protein>
    <submittedName>
        <fullName evidence="2">Uncharacterized protein</fullName>
    </submittedName>
</protein>
<dbReference type="AlphaFoldDB" id="A0A918PWQ0"/>
<organism evidence="2 3">
    <name type="scientific">Streptomyces poonensis</name>
    <dbReference type="NCBI Taxonomy" id="68255"/>
    <lineage>
        <taxon>Bacteria</taxon>
        <taxon>Bacillati</taxon>
        <taxon>Actinomycetota</taxon>
        <taxon>Actinomycetes</taxon>
        <taxon>Kitasatosporales</taxon>
        <taxon>Streptomycetaceae</taxon>
        <taxon>Streptomyces</taxon>
    </lineage>
</organism>
<accession>A0A918PWQ0</accession>
<dbReference type="Proteomes" id="UP000622166">
    <property type="component" value="Unassembled WGS sequence"/>
</dbReference>
<keyword evidence="3" id="KW-1185">Reference proteome</keyword>
<evidence type="ECO:0000313" key="3">
    <source>
        <dbReference type="Proteomes" id="UP000622166"/>
    </source>
</evidence>
<name>A0A918PWQ0_9ACTN</name>
<feature type="signal peptide" evidence="1">
    <location>
        <begin position="1"/>
        <end position="31"/>
    </location>
</feature>
<reference evidence="2" key="1">
    <citation type="journal article" date="2014" name="Int. J. Syst. Evol. Microbiol.">
        <title>Complete genome sequence of Corynebacterium casei LMG S-19264T (=DSM 44701T), isolated from a smear-ripened cheese.</title>
        <authorList>
            <consortium name="US DOE Joint Genome Institute (JGI-PGF)"/>
            <person name="Walter F."/>
            <person name="Albersmeier A."/>
            <person name="Kalinowski J."/>
            <person name="Ruckert C."/>
        </authorList>
    </citation>
    <scope>NUCLEOTIDE SEQUENCE</scope>
    <source>
        <strain evidence="2">JCM 4815</strain>
    </source>
</reference>
<gene>
    <name evidence="2" type="ORF">GCM10010365_52500</name>
</gene>
<comment type="caution">
    <text evidence="2">The sequence shown here is derived from an EMBL/GenBank/DDBJ whole genome shotgun (WGS) entry which is preliminary data.</text>
</comment>
<keyword evidence="1" id="KW-0732">Signal</keyword>
<sequence>MQRFIATSATAVATLGTVLLLLTAGAGAAQAADTTTTRTVAGATSDDPWT</sequence>
<feature type="chain" id="PRO_5037249963" evidence="1">
    <location>
        <begin position="32"/>
        <end position="50"/>
    </location>
</feature>